<keyword evidence="1" id="KW-0472">Membrane</keyword>
<keyword evidence="3" id="KW-1185">Reference proteome</keyword>
<proteinExistence type="predicted"/>
<feature type="transmembrane region" description="Helical" evidence="1">
    <location>
        <begin position="7"/>
        <end position="26"/>
    </location>
</feature>
<dbReference type="EMBL" id="JBHSJH010000001">
    <property type="protein sequence ID" value="MFC4891855.1"/>
    <property type="molecule type" value="Genomic_DNA"/>
</dbReference>
<evidence type="ECO:0000313" key="2">
    <source>
        <dbReference type="EMBL" id="MFC4891855.1"/>
    </source>
</evidence>
<evidence type="ECO:0000256" key="1">
    <source>
        <dbReference type="SAM" id="Phobius"/>
    </source>
</evidence>
<name>A0ABV9T9R5_9GAMM</name>
<gene>
    <name evidence="2" type="ORF">ACFPDQ_02165</name>
</gene>
<protein>
    <submittedName>
        <fullName evidence="2">Uncharacterized protein</fullName>
    </submittedName>
</protein>
<comment type="caution">
    <text evidence="2">The sequence shown here is derived from an EMBL/GenBank/DDBJ whole genome shotgun (WGS) entry which is preliminary data.</text>
</comment>
<sequence length="138" mass="15609">MSRFSQNLLYLGVLLVVFAICAVLFYTNEPIKPHGVFLPAHDIRLPSIDPDNVKAFDLKYSQNKLYKGEFDNAIGSIRVSINVKNPQDFERACNKDLEEAVRLAAANGTNTVRYMCFFPEGQLNELSTVNLQAYAFRD</sequence>
<dbReference type="RefSeq" id="WP_119330418.1">
    <property type="nucleotide sequence ID" value="NZ_JBHSJH010000001.1"/>
</dbReference>
<dbReference type="Proteomes" id="UP001595926">
    <property type="component" value="Unassembled WGS sequence"/>
</dbReference>
<keyword evidence="1" id="KW-1133">Transmembrane helix</keyword>
<reference evidence="3" key="1">
    <citation type="journal article" date="2019" name="Int. J. Syst. Evol. Microbiol.">
        <title>The Global Catalogue of Microorganisms (GCM) 10K type strain sequencing project: providing services to taxonomists for standard genome sequencing and annotation.</title>
        <authorList>
            <consortium name="The Broad Institute Genomics Platform"/>
            <consortium name="The Broad Institute Genome Sequencing Center for Infectious Disease"/>
            <person name="Wu L."/>
            <person name="Ma J."/>
        </authorList>
    </citation>
    <scope>NUCLEOTIDE SEQUENCE [LARGE SCALE GENOMIC DNA]</scope>
    <source>
        <strain evidence="3">CGMCC 1.13718</strain>
    </source>
</reference>
<organism evidence="2 3">
    <name type="scientific">Pseudofrancisella aestuarii</name>
    <dbReference type="NCBI Taxonomy" id="2670347"/>
    <lineage>
        <taxon>Bacteria</taxon>
        <taxon>Pseudomonadati</taxon>
        <taxon>Pseudomonadota</taxon>
        <taxon>Gammaproteobacteria</taxon>
        <taxon>Thiotrichales</taxon>
        <taxon>Francisellaceae</taxon>
        <taxon>Pseudofrancisella</taxon>
    </lineage>
</organism>
<evidence type="ECO:0000313" key="3">
    <source>
        <dbReference type="Proteomes" id="UP001595926"/>
    </source>
</evidence>
<keyword evidence="1" id="KW-0812">Transmembrane</keyword>
<accession>A0ABV9T9R5</accession>